<evidence type="ECO:0000256" key="2">
    <source>
        <dbReference type="ARBA" id="ARBA00022729"/>
    </source>
</evidence>
<reference evidence="8 9" key="1">
    <citation type="submission" date="2018-04" db="EMBL/GenBank/DDBJ databases">
        <title>The genome of golden apple snail Pomacea canaliculata provides insight into stress tolerance and invasive adaptation.</title>
        <authorList>
            <person name="Liu C."/>
            <person name="Liu B."/>
            <person name="Ren Y."/>
            <person name="Zhang Y."/>
            <person name="Wang H."/>
            <person name="Li S."/>
            <person name="Jiang F."/>
            <person name="Yin L."/>
            <person name="Zhang G."/>
            <person name="Qian W."/>
            <person name="Fan W."/>
        </authorList>
    </citation>
    <scope>NUCLEOTIDE SEQUENCE [LARGE SCALE GENOMIC DNA]</scope>
    <source>
        <strain evidence="8">SZHN2017</strain>
        <tissue evidence="8">Muscle</tissue>
    </source>
</reference>
<evidence type="ECO:0000256" key="3">
    <source>
        <dbReference type="ARBA" id="ARBA00022737"/>
    </source>
</evidence>
<dbReference type="STRING" id="400727.A0A2T7NUR2"/>
<comment type="caution">
    <text evidence="8">The sequence shown here is derived from an EMBL/GenBank/DDBJ whole genome shotgun (WGS) entry which is preliminary data.</text>
</comment>
<keyword evidence="2 6" id="KW-0732">Signal</keyword>
<name>A0A2T7NUR2_POMCA</name>
<evidence type="ECO:0000256" key="6">
    <source>
        <dbReference type="SAM" id="SignalP"/>
    </source>
</evidence>
<accession>A0A2T7NUR2</accession>
<evidence type="ECO:0000256" key="1">
    <source>
        <dbReference type="ARBA" id="ARBA00022669"/>
    </source>
</evidence>
<feature type="domain" description="Chitin-binding type-2" evidence="7">
    <location>
        <begin position="409"/>
        <end position="480"/>
    </location>
</feature>
<dbReference type="Proteomes" id="UP000245119">
    <property type="component" value="Linkage Group LG9"/>
</dbReference>
<feature type="domain" description="Chitin-binding type-2" evidence="7">
    <location>
        <begin position="575"/>
        <end position="624"/>
    </location>
</feature>
<keyword evidence="5" id="KW-0325">Glycoprotein</keyword>
<dbReference type="AlphaFoldDB" id="A0A2T7NUR2"/>
<dbReference type="GO" id="GO:0005576">
    <property type="term" value="C:extracellular region"/>
    <property type="evidence" value="ECO:0007669"/>
    <property type="project" value="InterPro"/>
</dbReference>
<evidence type="ECO:0000313" key="9">
    <source>
        <dbReference type="Proteomes" id="UP000245119"/>
    </source>
</evidence>
<sequence length="793" mass="89409">MLLSSPSVIVGVVLVIVAVARGQTVRSPCTSLFGLFSHPSDCRHFIQCVWGQPVDQPCAPGSVFSFRAQVCVHPWNKTADVCAKSQDSVPELCSRYPTAVFAHPSNCHQYYNCSGNSYLIYYPSRPDPDSANFYLYECTYPQLFNKNTLQCEDYGQVQCGERFEPVDKCEYTRYQCQKVSHCIPCDVHSPSCKDLPDGPNVYRGREWTPYFAVCQDQRLVNTSTCPRDERLAIAQLFSPVRRECQNLYGIPVEHGGYFLNCTGRPDGLYSDDVTNRPNLYFRCDSGVQTRIYLCPDAPWRLHSAPEERCLVRATVHKPVLSSIMSLASPFHIVGASLFLSLVQGQSICTSLFGVLPHPTDCSGYIECVGGQPVQRRCPTDRVFSSLLDDCVFPWDTNADLCPRKEDSVFEICTKYPTAVFPHPTSCHQYYNCTGYSFLIRYPPVLLPGSEALYRFECVYPQVFNEITLQCDDYRNVQCGVRQQPLDKCEYTAHTCQRPAFCFPCSIPSCRGLSDGRNVYTGKEWTSSFIVCEDQRIVSDGVCSADTRLNMSQIFSPDLRQCVTMYEIPSEHGGSPFNCRGRPDGLYPDDVTRKPNLYFQCTSGALVQISLCPETQYFDQRSSSCVARGVCCGDVQGDPTAMLAHPANCHQYYNCSGHTPLTWFVSQLAPDSPDFYLYECPYPQLFNEGTLRCEDYRDVKCGEKFLPLDPCEYTSNQCRRPRCVECNIRAPSCRGFADGVNVFRGRLWSPYFVVCENQRLVNISSCPIIKGNEVFSPILGRCVNPVEIPEDLRS</sequence>
<feature type="domain" description="Chitin-binding type-2" evidence="7">
    <location>
        <begin position="345"/>
        <end position="403"/>
    </location>
</feature>
<dbReference type="SUPFAM" id="SSF57625">
    <property type="entry name" value="Invertebrate chitin-binding proteins"/>
    <property type="match status" value="6"/>
</dbReference>
<dbReference type="PANTHER" id="PTHR23301:SF0">
    <property type="entry name" value="CHITIN-BINDING TYPE-2 DOMAIN-CONTAINING PROTEIN-RELATED"/>
    <property type="match status" value="1"/>
</dbReference>
<keyword evidence="1" id="KW-0147">Chitin-binding</keyword>
<dbReference type="GO" id="GO:0008061">
    <property type="term" value="F:chitin binding"/>
    <property type="evidence" value="ECO:0007669"/>
    <property type="project" value="UniProtKB-KW"/>
</dbReference>
<dbReference type="EMBL" id="PZQS01000009">
    <property type="protein sequence ID" value="PVD24917.1"/>
    <property type="molecule type" value="Genomic_DNA"/>
</dbReference>
<dbReference type="Gene3D" id="2.170.140.10">
    <property type="entry name" value="Chitin binding domain"/>
    <property type="match status" value="5"/>
</dbReference>
<protein>
    <recommendedName>
        <fullName evidence="7">Chitin-binding type-2 domain-containing protein</fullName>
    </recommendedName>
</protein>
<dbReference type="InterPro" id="IPR036508">
    <property type="entry name" value="Chitin-bd_dom_sf"/>
</dbReference>
<dbReference type="PROSITE" id="PS50940">
    <property type="entry name" value="CHIT_BIND_II"/>
    <property type="match status" value="6"/>
</dbReference>
<feature type="domain" description="Chitin-binding type-2" evidence="7">
    <location>
        <begin position="90"/>
        <end position="161"/>
    </location>
</feature>
<keyword evidence="4" id="KW-1015">Disulfide bond</keyword>
<feature type="domain" description="Chitin-binding type-2" evidence="7">
    <location>
        <begin position="26"/>
        <end position="84"/>
    </location>
</feature>
<dbReference type="Pfam" id="PF01607">
    <property type="entry name" value="CBM_14"/>
    <property type="match status" value="3"/>
</dbReference>
<dbReference type="InterPro" id="IPR002557">
    <property type="entry name" value="Chitin-bd_dom"/>
</dbReference>
<evidence type="ECO:0000259" key="7">
    <source>
        <dbReference type="PROSITE" id="PS50940"/>
    </source>
</evidence>
<keyword evidence="3" id="KW-0677">Repeat</keyword>
<evidence type="ECO:0000256" key="4">
    <source>
        <dbReference type="ARBA" id="ARBA00023157"/>
    </source>
</evidence>
<dbReference type="SMART" id="SM00494">
    <property type="entry name" value="ChtBD2"/>
    <property type="match status" value="6"/>
</dbReference>
<feature type="chain" id="PRO_5015564019" description="Chitin-binding type-2 domain-containing protein" evidence="6">
    <location>
        <begin position="23"/>
        <end position="793"/>
    </location>
</feature>
<dbReference type="PANTHER" id="PTHR23301">
    <property type="entry name" value="CHITIN BINDING PERITROPHIN-A"/>
    <property type="match status" value="1"/>
</dbReference>
<feature type="domain" description="Chitin-binding type-2" evidence="7">
    <location>
        <begin position="627"/>
        <end position="702"/>
    </location>
</feature>
<evidence type="ECO:0000256" key="5">
    <source>
        <dbReference type="ARBA" id="ARBA00023180"/>
    </source>
</evidence>
<proteinExistence type="predicted"/>
<gene>
    <name evidence="8" type="ORF">C0Q70_15410</name>
</gene>
<dbReference type="InterPro" id="IPR051940">
    <property type="entry name" value="Chitin_bind-dev_reg"/>
</dbReference>
<organism evidence="8 9">
    <name type="scientific">Pomacea canaliculata</name>
    <name type="common">Golden apple snail</name>
    <dbReference type="NCBI Taxonomy" id="400727"/>
    <lineage>
        <taxon>Eukaryota</taxon>
        <taxon>Metazoa</taxon>
        <taxon>Spiralia</taxon>
        <taxon>Lophotrochozoa</taxon>
        <taxon>Mollusca</taxon>
        <taxon>Gastropoda</taxon>
        <taxon>Caenogastropoda</taxon>
        <taxon>Architaenioglossa</taxon>
        <taxon>Ampullarioidea</taxon>
        <taxon>Ampullariidae</taxon>
        <taxon>Pomacea</taxon>
    </lineage>
</organism>
<keyword evidence="9" id="KW-1185">Reference proteome</keyword>
<dbReference type="OrthoDB" id="6131869at2759"/>
<evidence type="ECO:0000313" key="8">
    <source>
        <dbReference type="EMBL" id="PVD24917.1"/>
    </source>
</evidence>
<feature type="signal peptide" evidence="6">
    <location>
        <begin position="1"/>
        <end position="22"/>
    </location>
</feature>